<comment type="caution">
    <text evidence="2">The sequence shown here is derived from an EMBL/GenBank/DDBJ whole genome shotgun (WGS) entry which is preliminary data.</text>
</comment>
<proteinExistence type="predicted"/>
<accession>A0A7K3RT94</accession>
<protein>
    <recommendedName>
        <fullName evidence="4">SH3 domain-containing protein</fullName>
    </recommendedName>
</protein>
<organism evidence="2 3">
    <name type="scientific">Streptomyces parvus</name>
    <dbReference type="NCBI Taxonomy" id="66428"/>
    <lineage>
        <taxon>Bacteria</taxon>
        <taxon>Bacillati</taxon>
        <taxon>Actinomycetota</taxon>
        <taxon>Actinomycetes</taxon>
        <taxon>Kitasatosporales</taxon>
        <taxon>Streptomycetaceae</taxon>
        <taxon>Streptomyces</taxon>
    </lineage>
</organism>
<evidence type="ECO:0000313" key="2">
    <source>
        <dbReference type="EMBL" id="NEC18431.1"/>
    </source>
</evidence>
<dbReference type="AlphaFoldDB" id="A0A7K3RT94"/>
<sequence>MSMFRSRLGLAVASVIAGLMVAVGGAAASGSAAAAPAGSAVSAAPAAAGTSVIPKGLKTHKVNASALRFRAAPNGWVKGLLFRGDRVFIRESYVGSPWVKVVVVGKSQSGIKHETRGWVHRGYLKR</sequence>
<feature type="chain" id="PRO_5039148719" description="SH3 domain-containing protein" evidence="1">
    <location>
        <begin position="35"/>
        <end position="126"/>
    </location>
</feature>
<dbReference type="EMBL" id="JAAGMP010000453">
    <property type="protein sequence ID" value="NEC18431.1"/>
    <property type="molecule type" value="Genomic_DNA"/>
</dbReference>
<keyword evidence="1" id="KW-0732">Signal</keyword>
<feature type="signal peptide" evidence="1">
    <location>
        <begin position="1"/>
        <end position="34"/>
    </location>
</feature>
<dbReference type="Proteomes" id="UP000469670">
    <property type="component" value="Unassembled WGS sequence"/>
</dbReference>
<evidence type="ECO:0000313" key="3">
    <source>
        <dbReference type="Proteomes" id="UP000469670"/>
    </source>
</evidence>
<dbReference type="RefSeq" id="WP_164201233.1">
    <property type="nucleotide sequence ID" value="NZ_JAAGMP010000453.1"/>
</dbReference>
<gene>
    <name evidence="2" type="ORF">G3I50_09195</name>
</gene>
<reference evidence="2 3" key="1">
    <citation type="submission" date="2020-01" db="EMBL/GenBank/DDBJ databases">
        <title>Insect and environment-associated Actinomycetes.</title>
        <authorList>
            <person name="Currrie C."/>
            <person name="Chevrette M."/>
            <person name="Carlson C."/>
            <person name="Stubbendieck R."/>
            <person name="Wendt-Pienkowski E."/>
        </authorList>
    </citation>
    <scope>NUCLEOTIDE SEQUENCE [LARGE SCALE GENOMIC DNA]</scope>
    <source>
        <strain evidence="2 3">SID7590</strain>
    </source>
</reference>
<name>A0A7K3RT94_9ACTN</name>
<evidence type="ECO:0008006" key="4">
    <source>
        <dbReference type="Google" id="ProtNLM"/>
    </source>
</evidence>
<evidence type="ECO:0000256" key="1">
    <source>
        <dbReference type="SAM" id="SignalP"/>
    </source>
</evidence>